<dbReference type="GO" id="GO:0005524">
    <property type="term" value="F:ATP binding"/>
    <property type="evidence" value="ECO:0007669"/>
    <property type="project" value="UniProtKB-UniRule"/>
</dbReference>
<dbReference type="InterPro" id="IPR013986">
    <property type="entry name" value="DExx_box_DNA_helicase_dom_sf"/>
</dbReference>
<dbReference type="PANTHER" id="PTHR11070">
    <property type="entry name" value="UVRD / RECB / PCRA DNA HELICASE FAMILY MEMBER"/>
    <property type="match status" value="1"/>
</dbReference>
<evidence type="ECO:0000256" key="2">
    <source>
        <dbReference type="ARBA" id="ARBA00022741"/>
    </source>
</evidence>
<dbReference type="InterPro" id="IPR027417">
    <property type="entry name" value="P-loop_NTPase"/>
</dbReference>
<evidence type="ECO:0000256" key="4">
    <source>
        <dbReference type="ARBA" id="ARBA00022806"/>
    </source>
</evidence>
<dbReference type="PANTHER" id="PTHR11070:SF3">
    <property type="entry name" value="DNA 3'-5' HELICASE"/>
    <property type="match status" value="1"/>
</dbReference>
<feature type="domain" description="UvrD-like helicase ATP-binding" evidence="13">
    <location>
        <begin position="6"/>
        <end position="290"/>
    </location>
</feature>
<evidence type="ECO:0000256" key="10">
    <source>
        <dbReference type="PROSITE-ProRule" id="PRU00560"/>
    </source>
</evidence>
<protein>
    <recommendedName>
        <fullName evidence="8">DNA 3'-5' helicase</fullName>
        <ecNumber evidence="8">5.6.2.4</ecNumber>
    </recommendedName>
</protein>
<reference evidence="16" key="1">
    <citation type="submission" date="2017-09" db="EMBL/GenBank/DDBJ databases">
        <title>Depth-based differentiation of microbial function through sediment-hosted aquifers and enrichment of novel symbionts in the deep terrestrial subsurface.</title>
        <authorList>
            <person name="Probst A.J."/>
            <person name="Ladd B."/>
            <person name="Jarett J.K."/>
            <person name="Geller-Mcgrath D.E."/>
            <person name="Sieber C.M.K."/>
            <person name="Emerson J.B."/>
            <person name="Anantharaman K."/>
            <person name="Thomas B.C."/>
            <person name="Malmstrom R."/>
            <person name="Stieglmeier M."/>
            <person name="Klingl A."/>
            <person name="Woyke T."/>
            <person name="Ryan C.M."/>
            <person name="Banfield J.F."/>
        </authorList>
    </citation>
    <scope>NUCLEOTIDE SEQUENCE [LARGE SCALE GENOMIC DNA]</scope>
</reference>
<comment type="caution">
    <text evidence="15">The sequence shown here is derived from an EMBL/GenBank/DDBJ whole genome shotgun (WGS) entry which is preliminary data.</text>
</comment>
<feature type="compositionally biased region" description="Acidic residues" evidence="12">
    <location>
        <begin position="655"/>
        <end position="668"/>
    </location>
</feature>
<dbReference type="GO" id="GO:0003677">
    <property type="term" value="F:DNA binding"/>
    <property type="evidence" value="ECO:0007669"/>
    <property type="project" value="InterPro"/>
</dbReference>
<comment type="catalytic activity">
    <reaction evidence="7">
        <text>Couples ATP hydrolysis with the unwinding of duplex DNA by translocating in the 3'-5' direction.</text>
        <dbReference type="EC" id="5.6.2.4"/>
    </reaction>
</comment>
<dbReference type="GO" id="GO:0016887">
    <property type="term" value="F:ATP hydrolysis activity"/>
    <property type="evidence" value="ECO:0007669"/>
    <property type="project" value="RHEA"/>
</dbReference>
<evidence type="ECO:0000256" key="12">
    <source>
        <dbReference type="SAM" id="MobiDB-lite"/>
    </source>
</evidence>
<dbReference type="CDD" id="cd17932">
    <property type="entry name" value="DEXQc_UvrD"/>
    <property type="match status" value="1"/>
</dbReference>
<keyword evidence="3 10" id="KW-0378">Hydrolase</keyword>
<evidence type="ECO:0000256" key="7">
    <source>
        <dbReference type="ARBA" id="ARBA00034617"/>
    </source>
</evidence>
<dbReference type="GO" id="GO:0000725">
    <property type="term" value="P:recombinational repair"/>
    <property type="evidence" value="ECO:0007669"/>
    <property type="project" value="TreeGrafter"/>
</dbReference>
<sequence>MPNFAEELNQEQLEVIHNGDGPCLVLAGAGSGKTRTITYRVAYLLEHGVEPDQILLLTFTNKAAKEMTERVSQLTGGKIKMPWSGTFHRVAYKLLRQYAPLLGYKNNFSILDSEDSRDMLKICIKQEGVDRKERRFPSPNVIQSIISYSRNAKITVKDVLEQKYPNWVDLDEVLGRIAQEYSKRKLNANVMDFDDLLVNLFLLLYKNEHIRKKYSEKFRYVLVDEYQDTNKIQASVIELFASHHKNILVVGDDAQSIYSFRAADIQNILDFEKHYPDAKIYKLETNYRSTPEILSVANEVIANNKNQYKKELRSVIAAFTKPEVHAFSESSEEAEFIAERILELREEGVELNKIAVLFRAAFHSQALEMELAKRDIPYDYRGGTRFFERAHVKDVLAYLRIINNKDDSVAWSRVLNMQVGIGPVSAEKVYNQVSQAQENINDILPSLADSLSARGKIGWSDFLSTFQAMQSSGKKFPSDLIRGILKSKYLEYLESEYPDYRERLQDLEQLAVFADRYLALEESQALDRFLGEASLQENYNNNQTEKSNKEDEQIVLSTVHQAKGLEWDAVFILNVSAGQFPNERSTGSSKELEEERRLFYVAITRARKYLYITYPLVSSVYSMLQGPSMFLEEIDNALLEITMMDSSGSSAFFDPSDDEDDVTYEPLDEDKPAVRSFLKSLDEL</sequence>
<keyword evidence="2 10" id="KW-0547">Nucleotide-binding</keyword>
<dbReference type="EC" id="5.6.2.4" evidence="8"/>
<feature type="binding site" evidence="10">
    <location>
        <begin position="27"/>
        <end position="34"/>
    </location>
    <ligand>
        <name>ATP</name>
        <dbReference type="ChEBI" id="CHEBI:30616"/>
    </ligand>
</feature>
<evidence type="ECO:0000256" key="3">
    <source>
        <dbReference type="ARBA" id="ARBA00022801"/>
    </source>
</evidence>
<evidence type="ECO:0000256" key="8">
    <source>
        <dbReference type="ARBA" id="ARBA00034808"/>
    </source>
</evidence>
<keyword evidence="5 10" id="KW-0067">ATP-binding</keyword>
<evidence type="ECO:0000256" key="1">
    <source>
        <dbReference type="ARBA" id="ARBA00009922"/>
    </source>
</evidence>
<proteinExistence type="inferred from homology"/>
<comment type="catalytic activity">
    <reaction evidence="9">
        <text>ATP + H2O = ADP + phosphate + H(+)</text>
        <dbReference type="Rhea" id="RHEA:13065"/>
        <dbReference type="ChEBI" id="CHEBI:15377"/>
        <dbReference type="ChEBI" id="CHEBI:15378"/>
        <dbReference type="ChEBI" id="CHEBI:30616"/>
        <dbReference type="ChEBI" id="CHEBI:43474"/>
        <dbReference type="ChEBI" id="CHEBI:456216"/>
        <dbReference type="EC" id="5.6.2.4"/>
    </reaction>
</comment>
<keyword evidence="11" id="KW-0175">Coiled coil</keyword>
<feature type="domain" description="UvrD-like helicase C-terminal" evidence="14">
    <location>
        <begin position="291"/>
        <end position="564"/>
    </location>
</feature>
<dbReference type="Gene3D" id="3.40.50.300">
    <property type="entry name" value="P-loop containing nucleotide triphosphate hydrolases"/>
    <property type="match status" value="2"/>
</dbReference>
<evidence type="ECO:0000256" key="5">
    <source>
        <dbReference type="ARBA" id="ARBA00022840"/>
    </source>
</evidence>
<dbReference type="PROSITE" id="PS51198">
    <property type="entry name" value="UVRD_HELICASE_ATP_BIND"/>
    <property type="match status" value="1"/>
</dbReference>
<dbReference type="InterPro" id="IPR014017">
    <property type="entry name" value="DNA_helicase_UvrD-like_C"/>
</dbReference>
<evidence type="ECO:0000313" key="15">
    <source>
        <dbReference type="EMBL" id="PIZ95343.1"/>
    </source>
</evidence>
<dbReference type="EMBL" id="PFPL01000056">
    <property type="protein sequence ID" value="PIZ95343.1"/>
    <property type="molecule type" value="Genomic_DNA"/>
</dbReference>
<dbReference type="Proteomes" id="UP000231453">
    <property type="component" value="Unassembled WGS sequence"/>
</dbReference>
<dbReference type="Gene3D" id="1.10.10.160">
    <property type="match status" value="1"/>
</dbReference>
<evidence type="ECO:0000259" key="14">
    <source>
        <dbReference type="PROSITE" id="PS51217"/>
    </source>
</evidence>
<evidence type="ECO:0000259" key="13">
    <source>
        <dbReference type="PROSITE" id="PS51198"/>
    </source>
</evidence>
<name>A0A2M7V938_9BACT</name>
<evidence type="ECO:0000313" key="16">
    <source>
        <dbReference type="Proteomes" id="UP000231453"/>
    </source>
</evidence>
<dbReference type="GO" id="GO:0005829">
    <property type="term" value="C:cytosol"/>
    <property type="evidence" value="ECO:0007669"/>
    <property type="project" value="TreeGrafter"/>
</dbReference>
<keyword evidence="6" id="KW-0413">Isomerase</keyword>
<gene>
    <name evidence="15" type="ORF">COX80_04630</name>
</gene>
<dbReference type="AlphaFoldDB" id="A0A2M7V938"/>
<dbReference type="GO" id="GO:0043138">
    <property type="term" value="F:3'-5' DNA helicase activity"/>
    <property type="evidence" value="ECO:0007669"/>
    <property type="project" value="UniProtKB-EC"/>
</dbReference>
<dbReference type="PROSITE" id="PS51217">
    <property type="entry name" value="UVRD_HELICASE_CTER"/>
    <property type="match status" value="1"/>
</dbReference>
<dbReference type="Gene3D" id="1.10.486.10">
    <property type="entry name" value="PCRA, domain 4"/>
    <property type="match status" value="1"/>
</dbReference>
<dbReference type="InterPro" id="IPR014016">
    <property type="entry name" value="UvrD-like_ATP-bd"/>
</dbReference>
<feature type="coiled-coil region" evidence="11">
    <location>
        <begin position="490"/>
        <end position="552"/>
    </location>
</feature>
<dbReference type="InterPro" id="IPR000212">
    <property type="entry name" value="DNA_helicase_UvrD/REP"/>
</dbReference>
<evidence type="ECO:0000256" key="6">
    <source>
        <dbReference type="ARBA" id="ARBA00023235"/>
    </source>
</evidence>
<organism evidence="15 16">
    <name type="scientific">Candidatus Magasanikbacteria bacterium CG_4_10_14_0_2_um_filter_33_14</name>
    <dbReference type="NCBI Taxonomy" id="1974636"/>
    <lineage>
        <taxon>Bacteria</taxon>
        <taxon>Candidatus Magasanikiibacteriota</taxon>
    </lineage>
</organism>
<dbReference type="Pfam" id="PF00580">
    <property type="entry name" value="UvrD-helicase"/>
    <property type="match status" value="1"/>
</dbReference>
<keyword evidence="4 10" id="KW-0347">Helicase</keyword>
<dbReference type="Pfam" id="PF13361">
    <property type="entry name" value="UvrD_C"/>
    <property type="match status" value="1"/>
</dbReference>
<comment type="similarity">
    <text evidence="1">Belongs to the helicase family. UvrD subfamily.</text>
</comment>
<accession>A0A2M7V938</accession>
<evidence type="ECO:0000256" key="9">
    <source>
        <dbReference type="ARBA" id="ARBA00048988"/>
    </source>
</evidence>
<evidence type="ECO:0000256" key="11">
    <source>
        <dbReference type="SAM" id="Coils"/>
    </source>
</evidence>
<dbReference type="SUPFAM" id="SSF52540">
    <property type="entry name" value="P-loop containing nucleoside triphosphate hydrolases"/>
    <property type="match status" value="1"/>
</dbReference>
<feature type="region of interest" description="Disordered" evidence="12">
    <location>
        <begin position="650"/>
        <end position="669"/>
    </location>
</feature>
<dbReference type="CDD" id="cd18807">
    <property type="entry name" value="SF1_C_UvrD"/>
    <property type="match status" value="1"/>
</dbReference>